<dbReference type="GO" id="GO:0005634">
    <property type="term" value="C:nucleus"/>
    <property type="evidence" value="ECO:0007669"/>
    <property type="project" value="UniProtKB-SubCell"/>
</dbReference>
<dbReference type="PANTHER" id="PTHR31089">
    <property type="entry name" value="CYCLIC DOF FACTOR 2"/>
    <property type="match status" value="1"/>
</dbReference>
<evidence type="ECO:0000256" key="1">
    <source>
        <dbReference type="ARBA" id="ARBA00022723"/>
    </source>
</evidence>
<evidence type="ECO:0000256" key="3">
    <source>
        <dbReference type="ARBA" id="ARBA00022833"/>
    </source>
</evidence>
<dbReference type="InterPro" id="IPR003851">
    <property type="entry name" value="Znf_Dof"/>
</dbReference>
<evidence type="ECO:0000256" key="6">
    <source>
        <dbReference type="ARBA" id="ARBA00023163"/>
    </source>
</evidence>
<dbReference type="AlphaFoldDB" id="A0AAD4WGH8"/>
<protein>
    <recommendedName>
        <fullName evidence="10">Dof-type domain-containing protein</fullName>
    </recommendedName>
</protein>
<comment type="subcellular location">
    <subcellularLocation>
        <location evidence="8">Nucleus</location>
    </subcellularLocation>
</comment>
<feature type="compositionally biased region" description="Low complexity" evidence="9">
    <location>
        <begin position="372"/>
        <end position="396"/>
    </location>
</feature>
<evidence type="ECO:0000256" key="5">
    <source>
        <dbReference type="ARBA" id="ARBA00023125"/>
    </source>
</evidence>
<feature type="compositionally biased region" description="Acidic residues" evidence="9">
    <location>
        <begin position="90"/>
        <end position="99"/>
    </location>
</feature>
<dbReference type="GO" id="GO:0003677">
    <property type="term" value="F:DNA binding"/>
    <property type="evidence" value="ECO:0007669"/>
    <property type="project" value="UniProtKB-UniRule"/>
</dbReference>
<evidence type="ECO:0000259" key="10">
    <source>
        <dbReference type="PROSITE" id="PS50884"/>
    </source>
</evidence>
<feature type="compositionally biased region" description="Basic and acidic residues" evidence="9">
    <location>
        <begin position="100"/>
        <end position="110"/>
    </location>
</feature>
<keyword evidence="7 8" id="KW-0539">Nucleus</keyword>
<feature type="domain" description="Dof-type" evidence="10">
    <location>
        <begin position="114"/>
        <end position="168"/>
    </location>
</feature>
<dbReference type="PROSITE" id="PS50884">
    <property type="entry name" value="ZF_DOF_2"/>
    <property type="match status" value="1"/>
</dbReference>
<dbReference type="InterPro" id="IPR045174">
    <property type="entry name" value="Dof"/>
</dbReference>
<evidence type="ECO:0000313" key="12">
    <source>
        <dbReference type="Proteomes" id="UP001054821"/>
    </source>
</evidence>
<feature type="compositionally biased region" description="Low complexity" evidence="9">
    <location>
        <begin position="258"/>
        <end position="269"/>
    </location>
</feature>
<keyword evidence="3" id="KW-0862">Zinc</keyword>
<keyword evidence="12" id="KW-1185">Reference proteome</keyword>
<organism evidence="11 12">
    <name type="scientific">Prunus dulcis</name>
    <name type="common">Almond</name>
    <name type="synonym">Amygdalus dulcis</name>
    <dbReference type="NCBI Taxonomy" id="3755"/>
    <lineage>
        <taxon>Eukaryota</taxon>
        <taxon>Viridiplantae</taxon>
        <taxon>Streptophyta</taxon>
        <taxon>Embryophyta</taxon>
        <taxon>Tracheophyta</taxon>
        <taxon>Spermatophyta</taxon>
        <taxon>Magnoliopsida</taxon>
        <taxon>eudicotyledons</taxon>
        <taxon>Gunneridae</taxon>
        <taxon>Pentapetalae</taxon>
        <taxon>rosids</taxon>
        <taxon>fabids</taxon>
        <taxon>Rosales</taxon>
        <taxon>Rosaceae</taxon>
        <taxon>Amygdaloideae</taxon>
        <taxon>Amygdaleae</taxon>
        <taxon>Prunus</taxon>
    </lineage>
</organism>
<keyword evidence="5 8" id="KW-0238">DNA-binding</keyword>
<dbReference type="Pfam" id="PF02701">
    <property type="entry name" value="Zn_ribbon_Dof"/>
    <property type="match status" value="1"/>
</dbReference>
<keyword evidence="1" id="KW-0479">Metal-binding</keyword>
<keyword evidence="6" id="KW-0804">Transcription</keyword>
<feature type="region of interest" description="Disordered" evidence="9">
    <location>
        <begin position="236"/>
        <end position="271"/>
    </location>
</feature>
<dbReference type="GO" id="GO:0008270">
    <property type="term" value="F:zinc ion binding"/>
    <property type="evidence" value="ECO:0007669"/>
    <property type="project" value="UniProtKB-KW"/>
</dbReference>
<evidence type="ECO:0000256" key="2">
    <source>
        <dbReference type="ARBA" id="ARBA00022771"/>
    </source>
</evidence>
<sequence>MSAVRDPAIKLFGRNILVQERQIPDMSVHNSNEECWVADMPKADMGECREMDPSVKVSCKQDQFFELDKVSENSHHGQILENEGEVDCNPEEDCIASDTDDGKEKASTKPDKVLPCPRCNSLKTKFCYFNNYSVYQPRHFCKSCRRYWTAGGTIRNLPLGTRRHMNKHSSSQYHQVVGEPSAVPITQGDTLNFVGQQHLSPVQLPASPKPVNGMREVLNSGTDTVLVESIATALNHKDQKRSSKDGSTAAGDNSEEPSSSSSSLTATTSQQNACLGKEMEQVDLPRYGNNYNLTYTEQYFPVPQWAENPSWGMMMFGPHSNNPNPSHMGSLPMVTVPGFCIPSFIFPIAPSSYQGYMPSLDARKWNAQLVGSDGSLSPSSSNGNSRCSGNSSPRSGKYSRDANVQAGIKTKQCLWVPKTLRIDDPDEAAKSSIWSTLCIKPDKNAPILRGGIFKAFQKKSDTKSQTPNADRVLQANPAADSHSQLFQVTM</sequence>
<dbReference type="GO" id="GO:0003700">
    <property type="term" value="F:DNA-binding transcription factor activity"/>
    <property type="evidence" value="ECO:0007669"/>
    <property type="project" value="InterPro"/>
</dbReference>
<reference evidence="11 12" key="1">
    <citation type="journal article" date="2022" name="G3 (Bethesda)">
        <title>Whole-genome sequence and methylome profiling of the almond [Prunus dulcis (Mill.) D.A. Webb] cultivar 'Nonpareil'.</title>
        <authorList>
            <person name="D'Amico-Willman K.M."/>
            <person name="Ouma W.Z."/>
            <person name="Meulia T."/>
            <person name="Sideli G.M."/>
            <person name="Gradziel T.M."/>
            <person name="Fresnedo-Ramirez J."/>
        </authorList>
    </citation>
    <scope>NUCLEOTIDE SEQUENCE [LARGE SCALE GENOMIC DNA]</scope>
    <source>
        <strain evidence="11">Clone GOH B32 T37-40</strain>
    </source>
</reference>
<evidence type="ECO:0000256" key="9">
    <source>
        <dbReference type="SAM" id="MobiDB-lite"/>
    </source>
</evidence>
<comment type="caution">
    <text evidence="11">The sequence shown here is derived from an EMBL/GenBank/DDBJ whole genome shotgun (WGS) entry which is preliminary data.</text>
</comment>
<evidence type="ECO:0000256" key="8">
    <source>
        <dbReference type="PROSITE-ProRule" id="PRU00071"/>
    </source>
</evidence>
<evidence type="ECO:0000256" key="4">
    <source>
        <dbReference type="ARBA" id="ARBA00023015"/>
    </source>
</evidence>
<feature type="region of interest" description="Disordered" evidence="9">
    <location>
        <begin position="90"/>
        <end position="110"/>
    </location>
</feature>
<dbReference type="PANTHER" id="PTHR31089:SF66">
    <property type="entry name" value="DOF-TYPE ZINC FINGER DNA-BINDING FAMILY PROTEIN"/>
    <property type="match status" value="1"/>
</dbReference>
<proteinExistence type="predicted"/>
<gene>
    <name evidence="11" type="ORF">L3X38_010976</name>
</gene>
<dbReference type="PROSITE" id="PS01361">
    <property type="entry name" value="ZF_DOF_1"/>
    <property type="match status" value="1"/>
</dbReference>
<keyword evidence="2 8" id="KW-0863">Zinc-finger</keyword>
<name>A0AAD4WGH8_PRUDU</name>
<feature type="region of interest" description="Disordered" evidence="9">
    <location>
        <begin position="372"/>
        <end position="400"/>
    </location>
</feature>
<dbReference type="Proteomes" id="UP001054821">
    <property type="component" value="Chromosome 2"/>
</dbReference>
<evidence type="ECO:0000313" key="11">
    <source>
        <dbReference type="EMBL" id="KAI5343100.1"/>
    </source>
</evidence>
<dbReference type="EMBL" id="JAJFAZ020000002">
    <property type="protein sequence ID" value="KAI5343100.1"/>
    <property type="molecule type" value="Genomic_DNA"/>
</dbReference>
<accession>A0AAD4WGH8</accession>
<evidence type="ECO:0000256" key="7">
    <source>
        <dbReference type="ARBA" id="ARBA00023242"/>
    </source>
</evidence>
<keyword evidence="4" id="KW-0805">Transcription regulation</keyword>